<gene>
    <name evidence="1" type="ORF">ACFQPF_01285</name>
</gene>
<reference evidence="2" key="1">
    <citation type="journal article" date="2019" name="Int. J. Syst. Evol. Microbiol.">
        <title>The Global Catalogue of Microorganisms (GCM) 10K type strain sequencing project: providing services to taxonomists for standard genome sequencing and annotation.</title>
        <authorList>
            <consortium name="The Broad Institute Genomics Platform"/>
            <consortium name="The Broad Institute Genome Sequencing Center for Infectious Disease"/>
            <person name="Wu L."/>
            <person name="Ma J."/>
        </authorList>
    </citation>
    <scope>NUCLEOTIDE SEQUENCE [LARGE SCALE GENOMIC DNA]</scope>
    <source>
        <strain evidence="2">NBRC 106396</strain>
    </source>
</reference>
<dbReference type="PROSITE" id="PS51257">
    <property type="entry name" value="PROKAR_LIPOPROTEIN"/>
    <property type="match status" value="1"/>
</dbReference>
<name>A0ABW2NIR6_9BACL</name>
<organism evidence="1 2">
    <name type="scientific">Fictibacillus iocasae</name>
    <dbReference type="NCBI Taxonomy" id="2715437"/>
    <lineage>
        <taxon>Bacteria</taxon>
        <taxon>Bacillati</taxon>
        <taxon>Bacillota</taxon>
        <taxon>Bacilli</taxon>
        <taxon>Bacillales</taxon>
        <taxon>Fictibacillaceae</taxon>
        <taxon>Fictibacillus</taxon>
    </lineage>
</organism>
<protein>
    <recommendedName>
        <fullName evidence="3">DUF1540 domain-containing protein</fullName>
    </recommendedName>
</protein>
<sequence length="77" mass="8498">MSKNERIPRPPDAVTIVYERNPFTQQLQIISACVIGNAPPCHLKSGSDVNAAGHCMLNNGFKLICNTTSVMTFERSY</sequence>
<dbReference type="RefSeq" id="WP_379745329.1">
    <property type="nucleotide sequence ID" value="NZ_JBHTCP010000002.1"/>
</dbReference>
<dbReference type="Proteomes" id="UP001596549">
    <property type="component" value="Unassembled WGS sequence"/>
</dbReference>
<keyword evidence="2" id="KW-1185">Reference proteome</keyword>
<evidence type="ECO:0000313" key="1">
    <source>
        <dbReference type="EMBL" id="MFC7370311.1"/>
    </source>
</evidence>
<accession>A0ABW2NIR6</accession>
<evidence type="ECO:0008006" key="3">
    <source>
        <dbReference type="Google" id="ProtNLM"/>
    </source>
</evidence>
<proteinExistence type="predicted"/>
<dbReference type="EMBL" id="JBHTCP010000002">
    <property type="protein sequence ID" value="MFC7370311.1"/>
    <property type="molecule type" value="Genomic_DNA"/>
</dbReference>
<comment type="caution">
    <text evidence="1">The sequence shown here is derived from an EMBL/GenBank/DDBJ whole genome shotgun (WGS) entry which is preliminary data.</text>
</comment>
<evidence type="ECO:0000313" key="2">
    <source>
        <dbReference type="Proteomes" id="UP001596549"/>
    </source>
</evidence>